<evidence type="ECO:0000259" key="1">
    <source>
        <dbReference type="Pfam" id="PF07679"/>
    </source>
</evidence>
<evidence type="ECO:0000313" key="3">
    <source>
        <dbReference type="Proteomes" id="UP000230423"/>
    </source>
</evidence>
<proteinExistence type="predicted"/>
<evidence type="ECO:0000313" key="2">
    <source>
        <dbReference type="EMBL" id="PIO68666.1"/>
    </source>
</evidence>
<dbReference type="InterPro" id="IPR013783">
    <property type="entry name" value="Ig-like_fold"/>
</dbReference>
<gene>
    <name evidence="2" type="ORF">TELCIR_09536</name>
</gene>
<dbReference type="OrthoDB" id="5969272at2759"/>
<reference evidence="2 3" key="1">
    <citation type="submission" date="2015-09" db="EMBL/GenBank/DDBJ databases">
        <title>Draft genome of the parasitic nematode Teladorsagia circumcincta isolate WARC Sus (inbred).</title>
        <authorList>
            <person name="Mitreva M."/>
        </authorList>
    </citation>
    <scope>NUCLEOTIDE SEQUENCE [LARGE SCALE GENOMIC DNA]</scope>
    <source>
        <strain evidence="2 3">S</strain>
    </source>
</reference>
<feature type="domain" description="Immunoglobulin I-set" evidence="1">
    <location>
        <begin position="15"/>
        <end position="54"/>
    </location>
</feature>
<dbReference type="SUPFAM" id="SSF48726">
    <property type="entry name" value="Immunoglobulin"/>
    <property type="match status" value="1"/>
</dbReference>
<keyword evidence="3" id="KW-1185">Reference proteome</keyword>
<dbReference type="InterPro" id="IPR036179">
    <property type="entry name" value="Ig-like_dom_sf"/>
</dbReference>
<organism evidence="2 3">
    <name type="scientific">Teladorsagia circumcincta</name>
    <name type="common">Brown stomach worm</name>
    <name type="synonym">Ostertagia circumcincta</name>
    <dbReference type="NCBI Taxonomy" id="45464"/>
    <lineage>
        <taxon>Eukaryota</taxon>
        <taxon>Metazoa</taxon>
        <taxon>Ecdysozoa</taxon>
        <taxon>Nematoda</taxon>
        <taxon>Chromadorea</taxon>
        <taxon>Rhabditida</taxon>
        <taxon>Rhabditina</taxon>
        <taxon>Rhabditomorpha</taxon>
        <taxon>Strongyloidea</taxon>
        <taxon>Trichostrongylidae</taxon>
        <taxon>Teladorsagia</taxon>
    </lineage>
</organism>
<name>A0A2G9UEQ3_TELCI</name>
<dbReference type="EMBL" id="KZ346986">
    <property type="protein sequence ID" value="PIO68666.1"/>
    <property type="molecule type" value="Genomic_DNA"/>
</dbReference>
<dbReference type="AlphaFoldDB" id="A0A2G9UEQ3"/>
<dbReference type="Pfam" id="PF07679">
    <property type="entry name" value="I-set"/>
    <property type="match status" value="1"/>
</dbReference>
<dbReference type="Proteomes" id="UP000230423">
    <property type="component" value="Unassembled WGS sequence"/>
</dbReference>
<sequence length="71" mass="7949">MTEADSSIPEKSANFRAKIEHDPQTGIVSLTISQMFNDDVGEYTCRASNIHGEIFFHSGVYDSIILEENKL</sequence>
<dbReference type="Gene3D" id="2.60.40.10">
    <property type="entry name" value="Immunoglobulins"/>
    <property type="match status" value="1"/>
</dbReference>
<protein>
    <recommendedName>
        <fullName evidence="1">Immunoglobulin I-set domain-containing protein</fullName>
    </recommendedName>
</protein>
<dbReference type="InterPro" id="IPR013098">
    <property type="entry name" value="Ig_I-set"/>
</dbReference>
<accession>A0A2G9UEQ3</accession>